<evidence type="ECO:0000313" key="2">
    <source>
        <dbReference type="EMBL" id="BAY58153.1"/>
    </source>
</evidence>
<dbReference type="Gene3D" id="2.80.10.50">
    <property type="match status" value="2"/>
</dbReference>
<dbReference type="AlphaFoldDB" id="A0A1Z4JND8"/>
<proteinExistence type="predicted"/>
<keyword evidence="3" id="KW-1185">Reference proteome</keyword>
<dbReference type="SUPFAM" id="SSF110221">
    <property type="entry name" value="AbfB domain"/>
    <property type="match status" value="2"/>
</dbReference>
<gene>
    <name evidence="2" type="ORF">NIES2135_50260</name>
</gene>
<evidence type="ECO:0000313" key="3">
    <source>
        <dbReference type="Proteomes" id="UP000217895"/>
    </source>
</evidence>
<sequence>MYLNSILKGLIVGSAMSLPLLLPKLSYAQPAQQLSSFSSLNYPDRYIRHQSFLGYIAPIVASDKLGREDATFRLIPGLAGRCRSFESVNYPGHFLRHQNYRLKLTKQTDDQLFKEDATFCIVPGLANSEAYSFESVNFPKHYIRHSNFELWLVKSDESRLFKQDATFFISRPLTMYPPSVPIDPGTNLIPAEPE</sequence>
<dbReference type="Pfam" id="PF05270">
    <property type="entry name" value="AbfB"/>
    <property type="match status" value="1"/>
</dbReference>
<dbReference type="InterPro" id="IPR007934">
    <property type="entry name" value="AbfB_ABD"/>
</dbReference>
<protein>
    <submittedName>
        <fullName evidence="2">Arabinofuranosidase</fullName>
    </submittedName>
</protein>
<dbReference type="GO" id="GO:0046373">
    <property type="term" value="P:L-arabinose metabolic process"/>
    <property type="evidence" value="ECO:0007669"/>
    <property type="project" value="InterPro"/>
</dbReference>
<dbReference type="GO" id="GO:0046556">
    <property type="term" value="F:alpha-L-arabinofuranosidase activity"/>
    <property type="evidence" value="ECO:0007669"/>
    <property type="project" value="InterPro"/>
</dbReference>
<dbReference type="CDD" id="cd23399">
    <property type="entry name" value="beta-trefoil_ABD_ABFB"/>
    <property type="match status" value="1"/>
</dbReference>
<dbReference type="InterPro" id="IPR036195">
    <property type="entry name" value="AbfB_ABD_sf"/>
</dbReference>
<feature type="domain" description="Alpha-L-arabinofuranosidase B arabinose-binding" evidence="1">
    <location>
        <begin position="36"/>
        <end position="124"/>
    </location>
</feature>
<dbReference type="Proteomes" id="UP000217895">
    <property type="component" value="Chromosome"/>
</dbReference>
<organism evidence="2 3">
    <name type="scientific">Leptolyngbya boryana NIES-2135</name>
    <dbReference type="NCBI Taxonomy" id="1973484"/>
    <lineage>
        <taxon>Bacteria</taxon>
        <taxon>Bacillati</taxon>
        <taxon>Cyanobacteriota</taxon>
        <taxon>Cyanophyceae</taxon>
        <taxon>Leptolyngbyales</taxon>
        <taxon>Leptolyngbyaceae</taxon>
        <taxon>Leptolyngbya group</taxon>
        <taxon>Leptolyngbya</taxon>
    </lineage>
</organism>
<dbReference type="EMBL" id="AP018203">
    <property type="protein sequence ID" value="BAY58153.1"/>
    <property type="molecule type" value="Genomic_DNA"/>
</dbReference>
<accession>A0A1Z4JND8</accession>
<evidence type="ECO:0000259" key="1">
    <source>
        <dbReference type="Pfam" id="PF05270"/>
    </source>
</evidence>
<name>A0A1Z4JND8_LEPBY</name>
<reference evidence="2 3" key="1">
    <citation type="submission" date="2017-06" db="EMBL/GenBank/DDBJ databases">
        <title>Genome sequencing of cyanobaciteial culture collection at National Institute for Environmental Studies (NIES).</title>
        <authorList>
            <person name="Hirose Y."/>
            <person name="Shimura Y."/>
            <person name="Fujisawa T."/>
            <person name="Nakamura Y."/>
            <person name="Kawachi M."/>
        </authorList>
    </citation>
    <scope>NUCLEOTIDE SEQUENCE [LARGE SCALE GENOMIC DNA]</scope>
    <source>
        <strain evidence="2 3">NIES-2135</strain>
    </source>
</reference>